<evidence type="ECO:0000256" key="4">
    <source>
        <dbReference type="ARBA" id="ARBA00022617"/>
    </source>
</evidence>
<keyword evidence="7 13" id="KW-0809">Transit peptide</keyword>
<comment type="function">
    <text evidence="13">Component of the cytochrome c oxidase, the last enzyme in the mitochondrial electron transport chain which drives oxidative phosphorylation. The respiratory chain contains 3 multisubunit complexes succinate dehydrogenase (complex II, CII), ubiquinol-cytochrome c oxidoreductase (cytochrome b-c1 complex, complex III, CIII) and cytochrome c oxidase (complex IV, CIV), that cooperate to transfer electrons derived from NADH and succinate to molecular oxygen, creating an electrochemical gradient over the inner membrane that drives transmembrane transport and the ATP synthase. Cytochrome c oxidase is the component of the respiratory chain that catalyzes the reduction of oxygen to water. Electrons originating from reduced cytochrome c in the intermembrane space (IMS) are transferred via the dinuclear copper A center (CU(A)) of subunit 2 and heme A of subunit 1 to the active site in subunit 1, a binuclear center (BNC) formed by heme A3 and copper B (CU(B)). The BNC reduces molecular oxygen to 2 water molecules using 4 electrons from cytochrome c in the IMS and 4 protons from the mitochondrial matrix.</text>
</comment>
<dbReference type="SUPFAM" id="SSF48479">
    <property type="entry name" value="Cytochrome c oxidase subunit E"/>
    <property type="match status" value="1"/>
</dbReference>
<dbReference type="GO" id="GO:0045277">
    <property type="term" value="C:respiratory chain complex IV"/>
    <property type="evidence" value="ECO:0007669"/>
    <property type="project" value="UniProtKB-UniRule"/>
</dbReference>
<dbReference type="HOGENOM" id="CLU_099086_0_0_1"/>
<dbReference type="AlphaFoldDB" id="C0NTD8"/>
<evidence type="ECO:0000256" key="10">
    <source>
        <dbReference type="ARBA" id="ARBA00023136"/>
    </source>
</evidence>
<dbReference type="Proteomes" id="UP000001631">
    <property type="component" value="Unassembled WGS sequence"/>
</dbReference>
<evidence type="ECO:0000256" key="8">
    <source>
        <dbReference type="ARBA" id="ARBA00023004"/>
    </source>
</evidence>
<dbReference type="InParanoid" id="C0NTD8"/>
<comment type="subcellular location">
    <subcellularLocation>
        <location evidence="1 13">Mitochondrion inner membrane</location>
        <topology evidence="1 13">Peripheral membrane protein</topology>
        <orientation evidence="1 13">Matrix side</orientation>
    </subcellularLocation>
</comment>
<dbReference type="GeneID" id="69039434"/>
<evidence type="ECO:0000256" key="2">
    <source>
        <dbReference type="ARBA" id="ARBA00004673"/>
    </source>
</evidence>
<dbReference type="GO" id="GO:0006123">
    <property type="term" value="P:mitochondrial electron transport, cytochrome c to oxygen"/>
    <property type="evidence" value="ECO:0007669"/>
    <property type="project" value="UniProtKB-UniRule"/>
</dbReference>
<reference evidence="14" key="1">
    <citation type="submission" date="2009-02" db="EMBL/GenBank/DDBJ databases">
        <title>The Genome Sequence of Ajellomyces capsulatus strain G186AR.</title>
        <authorList>
            <consortium name="The Broad Institute Genome Sequencing Platform"/>
            <person name="Champion M."/>
            <person name="Cuomo C."/>
            <person name="Ma L.-J."/>
            <person name="Henn M.R."/>
            <person name="Sil A."/>
            <person name="Goldman B."/>
            <person name="Young S.K."/>
            <person name="Kodira C.D."/>
            <person name="Zeng Q."/>
            <person name="Koehrsen M."/>
            <person name="Alvarado L."/>
            <person name="Berlin A."/>
            <person name="Borenstein D."/>
            <person name="Chen Z."/>
            <person name="Engels R."/>
            <person name="Freedman E."/>
            <person name="Gellesch M."/>
            <person name="Goldberg J."/>
            <person name="Griggs A."/>
            <person name="Gujja S."/>
            <person name="Heiman D."/>
            <person name="Hepburn T."/>
            <person name="Howarth C."/>
            <person name="Jen D."/>
            <person name="Larson L."/>
            <person name="Lewis B."/>
            <person name="Mehta T."/>
            <person name="Park D."/>
            <person name="Pearson M."/>
            <person name="Roberts A."/>
            <person name="Saif S."/>
            <person name="Shea T."/>
            <person name="Shenoy N."/>
            <person name="Sisk P."/>
            <person name="Stolte C."/>
            <person name="Sykes S."/>
            <person name="Walk T."/>
            <person name="White J."/>
            <person name="Yandava C."/>
            <person name="Klein B."/>
            <person name="McEwen J.G."/>
            <person name="Puccia R."/>
            <person name="Goldman G.H."/>
            <person name="Felipe M.S."/>
            <person name="Nino-Vega G."/>
            <person name="San-Blas G."/>
            <person name="Taylor J."/>
            <person name="Mendoza L."/>
            <person name="Galagan J."/>
            <person name="Nusbaum C."/>
            <person name="Birren B."/>
        </authorList>
    </citation>
    <scope>NUCLEOTIDE SEQUENCE</scope>
    <source>
        <strain evidence="14">G186AR</strain>
    </source>
</reference>
<dbReference type="CDD" id="cd00923">
    <property type="entry name" value="Cyt_c_Oxidase_Va"/>
    <property type="match status" value="1"/>
</dbReference>
<comment type="pathway">
    <text evidence="2 13">Energy metabolism; oxidative phosphorylation.</text>
</comment>
<dbReference type="Gene3D" id="1.25.40.40">
    <property type="entry name" value="Cytochrome c oxidase, subunit Va/VI"/>
    <property type="match status" value="1"/>
</dbReference>
<keyword evidence="10 13" id="KW-0472">Membrane</keyword>
<keyword evidence="9 13" id="KW-0496">Mitochondrion</keyword>
<dbReference type="STRING" id="447093.C0NTD8"/>
<evidence type="ECO:0000256" key="6">
    <source>
        <dbReference type="ARBA" id="ARBA00022792"/>
    </source>
</evidence>
<name>C0NTD8_AJECG</name>
<dbReference type="InterPro" id="IPR003204">
    <property type="entry name" value="Cyt_c_oxidase_su5A/6"/>
</dbReference>
<evidence type="ECO:0000256" key="11">
    <source>
        <dbReference type="ARBA" id="ARBA00070174"/>
    </source>
</evidence>
<evidence type="ECO:0000256" key="5">
    <source>
        <dbReference type="ARBA" id="ARBA00022723"/>
    </source>
</evidence>
<evidence type="ECO:0000256" key="13">
    <source>
        <dbReference type="RuleBase" id="RU368103"/>
    </source>
</evidence>
<dbReference type="Pfam" id="PF02284">
    <property type="entry name" value="COX5A"/>
    <property type="match status" value="1"/>
</dbReference>
<dbReference type="VEuPathDB" id="FungiDB:I7I50_05685"/>
<dbReference type="GO" id="GO:0046872">
    <property type="term" value="F:metal ion binding"/>
    <property type="evidence" value="ECO:0007669"/>
    <property type="project" value="UniProtKB-UniRule"/>
</dbReference>
<proteinExistence type="inferred from homology"/>
<dbReference type="InterPro" id="IPR036545">
    <property type="entry name" value="Cyt_c_oxidase_su5A/6_sf"/>
</dbReference>
<dbReference type="UniPathway" id="UPA00705"/>
<keyword evidence="15" id="KW-1185">Reference proteome</keyword>
<evidence type="ECO:0000256" key="9">
    <source>
        <dbReference type="ARBA" id="ARBA00023128"/>
    </source>
</evidence>
<gene>
    <name evidence="14" type="ORF">HCBG_06418</name>
</gene>
<evidence type="ECO:0000256" key="1">
    <source>
        <dbReference type="ARBA" id="ARBA00004443"/>
    </source>
</evidence>
<accession>C0NTD8</accession>
<sequence length="175" mass="19562">MSSSTLFRIASRTSPVGFFRASYSARSRVVAPIFASAAAPAIVAFGGVHSFSSSSKCSSAAMGHEEETFEEFSDQNMQYLLYEKEFDAVQDVFELQRNLNNAFAYDLVPSVSVMTAALKAARRVNDFPTAVRIFEGIRAKVENKAQYEMYLQELKGLREELGVTLQEELYPQEQK</sequence>
<evidence type="ECO:0000256" key="3">
    <source>
        <dbReference type="ARBA" id="ARBA00007972"/>
    </source>
</evidence>
<evidence type="ECO:0000256" key="12">
    <source>
        <dbReference type="ARBA" id="ARBA00082700"/>
    </source>
</evidence>
<keyword evidence="8 13" id="KW-0408">Iron</keyword>
<dbReference type="RefSeq" id="XP_045285780.1">
    <property type="nucleotide sequence ID" value="XM_045433467.1"/>
</dbReference>
<keyword evidence="6 13" id="KW-0999">Mitochondrion inner membrane</keyword>
<organism evidence="14 15">
    <name type="scientific">Ajellomyces capsulatus (strain G186AR / H82 / ATCC MYA-2454 / RMSCC 2432)</name>
    <name type="common">Darling's disease fungus</name>
    <name type="synonym">Histoplasma capsulatum</name>
    <dbReference type="NCBI Taxonomy" id="447093"/>
    <lineage>
        <taxon>Eukaryota</taxon>
        <taxon>Fungi</taxon>
        <taxon>Dikarya</taxon>
        <taxon>Ascomycota</taxon>
        <taxon>Pezizomycotina</taxon>
        <taxon>Eurotiomycetes</taxon>
        <taxon>Eurotiomycetidae</taxon>
        <taxon>Onygenales</taxon>
        <taxon>Ajellomycetaceae</taxon>
        <taxon>Histoplasma</taxon>
    </lineage>
</organism>
<dbReference type="PANTHER" id="PTHR14200:SF11">
    <property type="entry name" value="CYTOCHROME C OXIDASE SUBUNIT 5A, MITOCHONDRIAL"/>
    <property type="match status" value="1"/>
</dbReference>
<dbReference type="FunFam" id="1.25.40.40:FF:000001">
    <property type="entry name" value="Cytochrome c oxidase subunit VI"/>
    <property type="match status" value="1"/>
</dbReference>
<protein>
    <recommendedName>
        <fullName evidence="11 13">Cytochrome c oxidase subunit 6, mitochondrial</fullName>
    </recommendedName>
    <alternativeName>
        <fullName evidence="12 13">Cytochrome c oxidase polypeptide VI</fullName>
    </alternativeName>
</protein>
<keyword evidence="5 13" id="KW-0479">Metal-binding</keyword>
<evidence type="ECO:0000313" key="14">
    <source>
        <dbReference type="EMBL" id="EEH05299.1"/>
    </source>
</evidence>
<dbReference type="PANTHER" id="PTHR14200">
    <property type="entry name" value="CYTOCHROME C OXIDASE POLYPEPTIDE"/>
    <property type="match status" value="1"/>
</dbReference>
<evidence type="ECO:0000313" key="15">
    <source>
        <dbReference type="Proteomes" id="UP000001631"/>
    </source>
</evidence>
<comment type="similarity">
    <text evidence="3 13">Belongs to the cytochrome c oxidase subunit 5A family.</text>
</comment>
<dbReference type="EMBL" id="GG663371">
    <property type="protein sequence ID" value="EEH05299.1"/>
    <property type="molecule type" value="Genomic_DNA"/>
</dbReference>
<dbReference type="FunCoup" id="C0NTD8">
    <property type="interactions" value="456"/>
</dbReference>
<evidence type="ECO:0000256" key="7">
    <source>
        <dbReference type="ARBA" id="ARBA00022946"/>
    </source>
</evidence>
<comment type="subunit">
    <text evidence="13">Component of the cytochrome c oxidase (complex IV, CIV), a multisubunit enzyme composed of a catalytic core of 3 subunits and several supernumerary subunits.</text>
</comment>
<dbReference type="GO" id="GO:0005743">
    <property type="term" value="C:mitochondrial inner membrane"/>
    <property type="evidence" value="ECO:0007669"/>
    <property type="project" value="UniProtKB-SubCell"/>
</dbReference>
<keyword evidence="4 13" id="KW-0349">Heme</keyword>